<accession>A0AAE3M8V9</accession>
<dbReference type="PANTHER" id="PTHR33507">
    <property type="entry name" value="INNER MEMBRANE PROTEIN YBBJ"/>
    <property type="match status" value="1"/>
</dbReference>
<comment type="caution">
    <text evidence="8">The sequence shown here is derived from an EMBL/GenBank/DDBJ whole genome shotgun (WGS) entry which is preliminary data.</text>
</comment>
<organism evidence="8 9">
    <name type="scientific">Plebeiibacterium sediminum</name>
    <dbReference type="NCBI Taxonomy" id="2992112"/>
    <lineage>
        <taxon>Bacteria</taxon>
        <taxon>Pseudomonadati</taxon>
        <taxon>Bacteroidota</taxon>
        <taxon>Bacteroidia</taxon>
        <taxon>Marinilabiliales</taxon>
        <taxon>Marinilabiliaceae</taxon>
        <taxon>Plebeiibacterium</taxon>
    </lineage>
</organism>
<evidence type="ECO:0000256" key="3">
    <source>
        <dbReference type="ARBA" id="ARBA00022989"/>
    </source>
</evidence>
<gene>
    <name evidence="8" type="ORF">OM075_21580</name>
</gene>
<evidence type="ECO:0000256" key="2">
    <source>
        <dbReference type="ARBA" id="ARBA00022692"/>
    </source>
</evidence>
<keyword evidence="9" id="KW-1185">Reference proteome</keyword>
<dbReference type="InterPro" id="IPR052165">
    <property type="entry name" value="Membrane_assoc_protease"/>
</dbReference>
<dbReference type="PANTHER" id="PTHR33507:SF3">
    <property type="entry name" value="INNER MEMBRANE PROTEIN YBBJ"/>
    <property type="match status" value="1"/>
</dbReference>
<dbReference type="Pfam" id="PF01957">
    <property type="entry name" value="NfeD"/>
    <property type="match status" value="1"/>
</dbReference>
<dbReference type="InterPro" id="IPR002810">
    <property type="entry name" value="NfeD-like_C"/>
</dbReference>
<feature type="transmembrane region" description="Helical" evidence="5">
    <location>
        <begin position="6"/>
        <end position="24"/>
    </location>
</feature>
<sequence>MSLTIIILLIILGLFLLILEFFVLPGVTFAGVGGALFIGAGIFMAYKNYGSVGGNTTLIATIVVALFVIVWSLRSGTWKKLMLTSAVDGQVEVKDDSAISVGDEGTAITRLNPVGKALVNGVTIEARCPGNFVDSNTRLEVTKVFKTYIIVKPKI</sequence>
<feature type="transmembrane region" description="Helical" evidence="5">
    <location>
        <begin position="52"/>
        <end position="73"/>
    </location>
</feature>
<feature type="domain" description="NfeD-like C-terminal" evidence="6">
    <location>
        <begin position="101"/>
        <end position="153"/>
    </location>
</feature>
<evidence type="ECO:0000256" key="4">
    <source>
        <dbReference type="ARBA" id="ARBA00023136"/>
    </source>
</evidence>
<name>A0AAE3M8V9_9BACT</name>
<proteinExistence type="predicted"/>
<dbReference type="Gene3D" id="2.40.50.140">
    <property type="entry name" value="Nucleic acid-binding proteins"/>
    <property type="match status" value="1"/>
</dbReference>
<evidence type="ECO:0000259" key="6">
    <source>
        <dbReference type="Pfam" id="PF01957"/>
    </source>
</evidence>
<evidence type="ECO:0000313" key="8">
    <source>
        <dbReference type="EMBL" id="MCW3789072.1"/>
    </source>
</evidence>
<keyword evidence="3 5" id="KW-1133">Transmembrane helix</keyword>
<evidence type="ECO:0000256" key="1">
    <source>
        <dbReference type="ARBA" id="ARBA00004141"/>
    </source>
</evidence>
<dbReference type="Pfam" id="PF24961">
    <property type="entry name" value="NfeD_membrane"/>
    <property type="match status" value="1"/>
</dbReference>
<keyword evidence="2 5" id="KW-0812">Transmembrane</keyword>
<dbReference type="InterPro" id="IPR012340">
    <property type="entry name" value="NA-bd_OB-fold"/>
</dbReference>
<feature type="domain" description="NfeD integral membrane" evidence="7">
    <location>
        <begin position="6"/>
        <end position="71"/>
    </location>
</feature>
<dbReference type="EMBL" id="JAPDPJ010000080">
    <property type="protein sequence ID" value="MCW3789072.1"/>
    <property type="molecule type" value="Genomic_DNA"/>
</dbReference>
<feature type="transmembrane region" description="Helical" evidence="5">
    <location>
        <begin position="29"/>
        <end position="46"/>
    </location>
</feature>
<reference evidence="8" key="1">
    <citation type="submission" date="2022-10" db="EMBL/GenBank/DDBJ databases">
        <authorList>
            <person name="Yu W.X."/>
        </authorList>
    </citation>
    <scope>NUCLEOTIDE SEQUENCE</scope>
    <source>
        <strain evidence="8">AAT</strain>
    </source>
</reference>
<protein>
    <recommendedName>
        <fullName evidence="10">NfeD-like C-terminal domain-containing protein</fullName>
    </recommendedName>
</protein>
<evidence type="ECO:0000313" key="9">
    <source>
        <dbReference type="Proteomes" id="UP001209229"/>
    </source>
</evidence>
<dbReference type="RefSeq" id="WP_301192628.1">
    <property type="nucleotide sequence ID" value="NZ_JAPDPJ010000080.1"/>
</dbReference>
<dbReference type="InterPro" id="IPR056739">
    <property type="entry name" value="NfeD_membrane"/>
</dbReference>
<dbReference type="Proteomes" id="UP001209229">
    <property type="component" value="Unassembled WGS sequence"/>
</dbReference>
<evidence type="ECO:0000256" key="5">
    <source>
        <dbReference type="SAM" id="Phobius"/>
    </source>
</evidence>
<keyword evidence="4 5" id="KW-0472">Membrane</keyword>
<dbReference type="AlphaFoldDB" id="A0AAE3M8V9"/>
<comment type="subcellular location">
    <subcellularLocation>
        <location evidence="1">Membrane</location>
        <topology evidence="1">Multi-pass membrane protein</topology>
    </subcellularLocation>
</comment>
<evidence type="ECO:0008006" key="10">
    <source>
        <dbReference type="Google" id="ProtNLM"/>
    </source>
</evidence>
<dbReference type="GO" id="GO:0005886">
    <property type="term" value="C:plasma membrane"/>
    <property type="evidence" value="ECO:0007669"/>
    <property type="project" value="TreeGrafter"/>
</dbReference>
<evidence type="ECO:0000259" key="7">
    <source>
        <dbReference type="Pfam" id="PF24961"/>
    </source>
</evidence>